<evidence type="ECO:0008006" key="3">
    <source>
        <dbReference type="Google" id="ProtNLM"/>
    </source>
</evidence>
<evidence type="ECO:0000313" key="2">
    <source>
        <dbReference type="Proteomes" id="UP000276103"/>
    </source>
</evidence>
<accession>A0A3S1BWD6</accession>
<keyword evidence="2" id="KW-1185">Reference proteome</keyword>
<protein>
    <recommendedName>
        <fullName evidence="3">Sigma-70 family RNA polymerase sigma factor</fullName>
    </recommendedName>
</protein>
<dbReference type="OrthoDB" id="454880at2"/>
<gene>
    <name evidence="1" type="ORF">DSM107003_26430</name>
</gene>
<comment type="caution">
    <text evidence="1">The sequence shown here is derived from an EMBL/GenBank/DDBJ whole genome shotgun (WGS) entry which is preliminary data.</text>
</comment>
<dbReference type="RefSeq" id="WP_127054585.1">
    <property type="nucleotide sequence ID" value="NZ_RSCM01000008.1"/>
</dbReference>
<evidence type="ECO:0000313" key="1">
    <source>
        <dbReference type="EMBL" id="RUS95981.1"/>
    </source>
</evidence>
<dbReference type="EMBL" id="RSCM01000008">
    <property type="protein sequence ID" value="RUS95981.1"/>
    <property type="molecule type" value="Genomic_DNA"/>
</dbReference>
<dbReference type="Proteomes" id="UP000276103">
    <property type="component" value="Unassembled WGS sequence"/>
</dbReference>
<name>A0A3S1BWD6_ANAVA</name>
<organism evidence="1 2">
    <name type="scientific">Trichormus variabilis SAG 1403-4b</name>
    <dbReference type="NCBI Taxonomy" id="447716"/>
    <lineage>
        <taxon>Bacteria</taxon>
        <taxon>Bacillati</taxon>
        <taxon>Cyanobacteriota</taxon>
        <taxon>Cyanophyceae</taxon>
        <taxon>Nostocales</taxon>
        <taxon>Nostocaceae</taxon>
        <taxon>Trichormus</taxon>
    </lineage>
</organism>
<sequence length="221" mass="25886">MDELEAKILQLIQETCQHPSGSLARQKGLNQIILLIQQTGKLLRGVGIPDAEEALQETWWFFCRNLCEATTAKESYNPEKSSVITWINNYLSYRLQDKRINYYEQKNKFNLLLEDNEQQIDPTNLIPAPSEPRPILNEIQEWLENQSTQLQRIHIRDRPDVNCYVLIARRLPPETSWIDLSKEFGIPVATLSNFYQRQCFPRLLNFGKSQAYFDSEGYFDI</sequence>
<reference evidence="1 2" key="1">
    <citation type="journal article" date="2019" name="Genome Biol. Evol.">
        <title>Day and night: Metabolic profiles and evolutionary relationships of six axenic non-marine cyanobacteria.</title>
        <authorList>
            <person name="Will S.E."/>
            <person name="Henke P."/>
            <person name="Boedeker C."/>
            <person name="Huang S."/>
            <person name="Brinkmann H."/>
            <person name="Rohde M."/>
            <person name="Jarek M."/>
            <person name="Friedl T."/>
            <person name="Seufert S."/>
            <person name="Schumacher M."/>
            <person name="Overmann J."/>
            <person name="Neumann-Schaal M."/>
            <person name="Petersen J."/>
        </authorList>
    </citation>
    <scope>NUCLEOTIDE SEQUENCE [LARGE SCALE GENOMIC DNA]</scope>
    <source>
        <strain evidence="1 2">SAG 1403-4b</strain>
    </source>
</reference>
<proteinExistence type="predicted"/>
<dbReference type="AlphaFoldDB" id="A0A3S1BWD6"/>